<dbReference type="InterPro" id="IPR036396">
    <property type="entry name" value="Cyt_P450_sf"/>
</dbReference>
<proteinExistence type="inferred from homology"/>
<gene>
    <name evidence="8" type="ORF">SLS63_011361</name>
</gene>
<dbReference type="Proteomes" id="UP001430848">
    <property type="component" value="Unassembled WGS sequence"/>
</dbReference>
<organism evidence="8 9">
    <name type="scientific">Diaporthe eres</name>
    <name type="common">Phomopsis oblonga</name>
    <dbReference type="NCBI Taxonomy" id="83184"/>
    <lineage>
        <taxon>Eukaryota</taxon>
        <taxon>Fungi</taxon>
        <taxon>Dikarya</taxon>
        <taxon>Ascomycota</taxon>
        <taxon>Pezizomycotina</taxon>
        <taxon>Sordariomycetes</taxon>
        <taxon>Sordariomycetidae</taxon>
        <taxon>Diaporthales</taxon>
        <taxon>Diaporthaceae</taxon>
        <taxon>Diaporthe</taxon>
        <taxon>Diaporthe eres species complex</taxon>
    </lineage>
</organism>
<feature type="region of interest" description="Disordered" evidence="7">
    <location>
        <begin position="386"/>
        <end position="406"/>
    </location>
</feature>
<comment type="caution">
    <text evidence="8">The sequence shown here is derived from an EMBL/GenBank/DDBJ whole genome shotgun (WGS) entry which is preliminary data.</text>
</comment>
<comment type="similarity">
    <text evidence="2 6">Belongs to the cytochrome P450 family.</text>
</comment>
<evidence type="ECO:0008006" key="10">
    <source>
        <dbReference type="Google" id="ProtNLM"/>
    </source>
</evidence>
<keyword evidence="4 6" id="KW-0479">Metal-binding</keyword>
<dbReference type="PROSITE" id="PS00086">
    <property type="entry name" value="CYTOCHROME_P450"/>
    <property type="match status" value="1"/>
</dbReference>
<feature type="compositionally biased region" description="Basic and acidic residues" evidence="7">
    <location>
        <begin position="393"/>
        <end position="405"/>
    </location>
</feature>
<dbReference type="Pfam" id="PF00067">
    <property type="entry name" value="p450"/>
    <property type="match status" value="2"/>
</dbReference>
<evidence type="ECO:0000313" key="9">
    <source>
        <dbReference type="Proteomes" id="UP001430848"/>
    </source>
</evidence>
<dbReference type="InterPro" id="IPR001128">
    <property type="entry name" value="Cyt_P450"/>
</dbReference>
<dbReference type="InterPro" id="IPR017972">
    <property type="entry name" value="Cyt_P450_CS"/>
</dbReference>
<keyword evidence="9" id="KW-1185">Reference proteome</keyword>
<sequence length="497" mass="55785">MASGDVTFFDWLTAQSKELNSPIFQIFPEPLGRPKVVLNDFREEQDILMRRGKEFDRAYTVHHLFKGIVPNHHIIEKTNANHASNLVRLWDMKAQIAQGRPFMAATDIYNTALDAVHGFTYGQGFEHRAIQPTLEYFERTSQETRKKLRGNGGVDDAIEFPTQNLDEVTKATITITSTFADVQTSPIAYLKWPVLMRMPKLVKAKEIRDNSIRKEIQAAVERAQAHPDPSAVRSAVEHMVRRETTLADKEGRAPDYFSRAMFDELFGFVIAGHDTTSTTVSWAVKFFADNPQVQTRLRSALQAGFSAAKAEGRPPTVQEVTSSRIPYLEAALEEILRCAPTVQTVDRETMVDTVILGHKIPKGTLLTMSSGGASVNAPVFEVDEARRHASSQEAKKSGRARHDWDPTDSGVFKPERWLVNDGNEFDAASGPQLAFSLGTRSCFGKRLAYLQLRMLVTLIVWNFELSRCPDELSSYGHKTILTTEPTQSFVRLSKVQL</sequence>
<evidence type="ECO:0000256" key="6">
    <source>
        <dbReference type="RuleBase" id="RU000461"/>
    </source>
</evidence>
<evidence type="ECO:0000256" key="2">
    <source>
        <dbReference type="ARBA" id="ARBA00010617"/>
    </source>
</evidence>
<dbReference type="Gene3D" id="1.10.630.10">
    <property type="entry name" value="Cytochrome P450"/>
    <property type="match status" value="1"/>
</dbReference>
<keyword evidence="5 6" id="KW-0408">Iron</keyword>
<evidence type="ECO:0000256" key="5">
    <source>
        <dbReference type="ARBA" id="ARBA00023004"/>
    </source>
</evidence>
<dbReference type="InterPro" id="IPR050121">
    <property type="entry name" value="Cytochrome_P450_monoxygenase"/>
</dbReference>
<keyword evidence="6" id="KW-0503">Monooxygenase</keyword>
<dbReference type="InterPro" id="IPR002401">
    <property type="entry name" value="Cyt_P450_E_grp-I"/>
</dbReference>
<keyword evidence="6" id="KW-0560">Oxidoreductase</keyword>
<dbReference type="PANTHER" id="PTHR24305:SF232">
    <property type="entry name" value="P450, PUTATIVE (EUROFUNG)-RELATED"/>
    <property type="match status" value="1"/>
</dbReference>
<accession>A0ABR1NUH2</accession>
<dbReference type="SUPFAM" id="SSF48264">
    <property type="entry name" value="Cytochrome P450"/>
    <property type="match status" value="1"/>
</dbReference>
<name>A0ABR1NUH2_DIAER</name>
<dbReference type="PANTHER" id="PTHR24305">
    <property type="entry name" value="CYTOCHROME P450"/>
    <property type="match status" value="1"/>
</dbReference>
<evidence type="ECO:0000256" key="7">
    <source>
        <dbReference type="SAM" id="MobiDB-lite"/>
    </source>
</evidence>
<evidence type="ECO:0000256" key="1">
    <source>
        <dbReference type="ARBA" id="ARBA00001971"/>
    </source>
</evidence>
<dbReference type="PRINTS" id="PR00463">
    <property type="entry name" value="EP450I"/>
</dbReference>
<reference evidence="8 9" key="1">
    <citation type="submission" date="2024-02" db="EMBL/GenBank/DDBJ databases">
        <title>De novo assembly and annotation of 12 fungi associated with fruit tree decline syndrome in Ontario, Canada.</title>
        <authorList>
            <person name="Sulman M."/>
            <person name="Ellouze W."/>
            <person name="Ilyukhin E."/>
        </authorList>
    </citation>
    <scope>NUCLEOTIDE SEQUENCE [LARGE SCALE GENOMIC DNA]</scope>
    <source>
        <strain evidence="8 9">M169</strain>
    </source>
</reference>
<evidence type="ECO:0000256" key="4">
    <source>
        <dbReference type="ARBA" id="ARBA00022723"/>
    </source>
</evidence>
<evidence type="ECO:0000256" key="3">
    <source>
        <dbReference type="ARBA" id="ARBA00022617"/>
    </source>
</evidence>
<comment type="cofactor">
    <cofactor evidence="1">
        <name>heme</name>
        <dbReference type="ChEBI" id="CHEBI:30413"/>
    </cofactor>
</comment>
<evidence type="ECO:0000313" key="8">
    <source>
        <dbReference type="EMBL" id="KAK7715685.1"/>
    </source>
</evidence>
<keyword evidence="3 6" id="KW-0349">Heme</keyword>
<dbReference type="PRINTS" id="PR00385">
    <property type="entry name" value="P450"/>
</dbReference>
<dbReference type="EMBL" id="JAKNSF020000106">
    <property type="protein sequence ID" value="KAK7715685.1"/>
    <property type="molecule type" value="Genomic_DNA"/>
</dbReference>
<protein>
    <recommendedName>
        <fullName evidence="10">Cytochrome P450 monooxygenase</fullName>
    </recommendedName>
</protein>